<feature type="domain" description="SIS" evidence="1">
    <location>
        <begin position="40"/>
        <end position="198"/>
    </location>
</feature>
<name>A0A6F8ZIQ8_9FIRM</name>
<dbReference type="GO" id="GO:1901135">
    <property type="term" value="P:carbohydrate derivative metabolic process"/>
    <property type="evidence" value="ECO:0007669"/>
    <property type="project" value="InterPro"/>
</dbReference>
<dbReference type="InterPro" id="IPR050099">
    <property type="entry name" value="SIS_GmhA/DiaA_subfam"/>
</dbReference>
<dbReference type="EMBL" id="LR778114">
    <property type="protein sequence ID" value="CAB1129822.1"/>
    <property type="molecule type" value="Genomic_DNA"/>
</dbReference>
<gene>
    <name evidence="2" type="ORF">R50_2325</name>
</gene>
<evidence type="ECO:0000259" key="1">
    <source>
        <dbReference type="PROSITE" id="PS51464"/>
    </source>
</evidence>
<dbReference type="GO" id="GO:0097367">
    <property type="term" value="F:carbohydrate derivative binding"/>
    <property type="evidence" value="ECO:0007669"/>
    <property type="project" value="InterPro"/>
</dbReference>
<dbReference type="AlphaFoldDB" id="A0A6F8ZIQ8"/>
<reference evidence="2 3" key="1">
    <citation type="submission" date="2020-02" db="EMBL/GenBank/DDBJ databases">
        <authorList>
            <person name="Hogendoorn C."/>
        </authorList>
    </citation>
    <scope>NUCLEOTIDE SEQUENCE [LARGE SCALE GENOMIC DNA]</scope>
    <source>
        <strain evidence="2">R501</strain>
    </source>
</reference>
<accession>A0A6F8ZIQ8</accession>
<keyword evidence="2" id="KW-0413">Isomerase</keyword>
<dbReference type="GO" id="GO:0016853">
    <property type="term" value="F:isomerase activity"/>
    <property type="evidence" value="ECO:0007669"/>
    <property type="project" value="UniProtKB-KW"/>
</dbReference>
<evidence type="ECO:0000313" key="3">
    <source>
        <dbReference type="Proteomes" id="UP000503399"/>
    </source>
</evidence>
<dbReference type="PANTHER" id="PTHR30390:SF8">
    <property type="entry name" value="SUGAR ISOMERASE (SIS)"/>
    <property type="match status" value="1"/>
</dbReference>
<dbReference type="PROSITE" id="PS51464">
    <property type="entry name" value="SIS"/>
    <property type="match status" value="1"/>
</dbReference>
<dbReference type="InterPro" id="IPR046348">
    <property type="entry name" value="SIS_dom_sf"/>
</dbReference>
<dbReference type="PANTHER" id="PTHR30390">
    <property type="entry name" value="SEDOHEPTULOSE 7-PHOSPHATE ISOMERASE / DNAA INITIATOR-ASSOCIATING FACTOR FOR REPLICATION INITIATION"/>
    <property type="match status" value="1"/>
</dbReference>
<dbReference type="Proteomes" id="UP000503399">
    <property type="component" value="Chromosome"/>
</dbReference>
<keyword evidence="3" id="KW-1185">Reference proteome</keyword>
<sequence>MITDAELTAVAEERFRRSQELPRAFFREEADRIARACYAMAGRFRRGGRLLSFGSGHWVTDAQHVAVEFVHPVIVGNRALPGLCLANDNALLAAAPTVARDRYRDGLALLARPDDLVVAFSDDGADEDVARGVTWAREHGLLTLALSGLPGEGLAECRPDYLFVVPSCDPLLVQEVLETLVHVLYELVHVFLEEGRMA</sequence>
<dbReference type="SUPFAM" id="SSF53697">
    <property type="entry name" value="SIS domain"/>
    <property type="match status" value="1"/>
</dbReference>
<evidence type="ECO:0000313" key="2">
    <source>
        <dbReference type="EMBL" id="CAB1129822.1"/>
    </source>
</evidence>
<protein>
    <submittedName>
        <fullName evidence="2">Phosphoheptose isomerase</fullName>
    </submittedName>
</protein>
<dbReference type="Gene3D" id="3.40.50.10490">
    <property type="entry name" value="Glucose-6-phosphate isomerase like protein, domain 1"/>
    <property type="match status" value="1"/>
</dbReference>
<organism evidence="2 3">
    <name type="scientific">Candidatus Hydrogenisulfobacillus filiaventi</name>
    <dbReference type="NCBI Taxonomy" id="2707344"/>
    <lineage>
        <taxon>Bacteria</taxon>
        <taxon>Bacillati</taxon>
        <taxon>Bacillota</taxon>
        <taxon>Clostridia</taxon>
        <taxon>Eubacteriales</taxon>
        <taxon>Clostridiales Family XVII. Incertae Sedis</taxon>
        <taxon>Candidatus Hydrogenisulfobacillus</taxon>
    </lineage>
</organism>
<dbReference type="KEGG" id="hfv:R50_2325"/>
<dbReference type="Pfam" id="PF13580">
    <property type="entry name" value="SIS_2"/>
    <property type="match status" value="1"/>
</dbReference>
<proteinExistence type="predicted"/>
<dbReference type="InterPro" id="IPR001347">
    <property type="entry name" value="SIS_dom"/>
</dbReference>